<dbReference type="Pfam" id="PF00763">
    <property type="entry name" value="THF_DHG_CYH"/>
    <property type="match status" value="1"/>
</dbReference>
<evidence type="ECO:0000256" key="5">
    <source>
        <dbReference type="ARBA" id="ARBA00022801"/>
    </source>
</evidence>
<evidence type="ECO:0000256" key="4">
    <source>
        <dbReference type="ARBA" id="ARBA00022755"/>
    </source>
</evidence>
<accession>A0A1F5Z1M5</accession>
<sequence length="289" mass="32299">MKIDGRKIALELEKPLKADINKLNDQGITPHLAVILVGKDKSSINYVRQKLKIGRKLKIKIRLYRYNLTLTPEVLINLVNSLNKDKKVHGIIVQRPVTIQIPSDAINNAVYPEKDVDGFHPDSCFDPPVALAVNEILRFIYKVKLSGKNKTETADYSGWLKKKKILLIGRGETAGKPIAKYFNKIGIRFTMAHSQSRNIKKLSRISDIVIPCVGKPNIVRHDMLKKSAAIIGVGLHPENDKLKPDYNQAEMEKSAGFYTPVPGGVGPVNVVMLMRNTVLAAKKTVNFDF</sequence>
<dbReference type="InterPro" id="IPR020631">
    <property type="entry name" value="THF_DH/CycHdrlase_NAD-bd_dom"/>
</dbReference>
<evidence type="ECO:0000313" key="15">
    <source>
        <dbReference type="Proteomes" id="UP000177354"/>
    </source>
</evidence>
<dbReference type="InterPro" id="IPR000672">
    <property type="entry name" value="THF_DH/CycHdrlase"/>
</dbReference>
<comment type="subunit">
    <text evidence="2 11">Homodimer.</text>
</comment>
<protein>
    <recommendedName>
        <fullName evidence="11">Bifunctional protein FolD</fullName>
    </recommendedName>
    <domain>
        <recommendedName>
            <fullName evidence="11">Methylenetetrahydrofolate dehydrogenase</fullName>
            <ecNumber evidence="11">1.5.1.5</ecNumber>
        </recommendedName>
    </domain>
    <domain>
        <recommendedName>
            <fullName evidence="11">Methenyltetrahydrofolate cyclohydrolase</fullName>
            <ecNumber evidence="11">3.5.4.9</ecNumber>
        </recommendedName>
    </domain>
</protein>
<dbReference type="Pfam" id="PF02882">
    <property type="entry name" value="THF_DHG_CYH_C"/>
    <property type="match status" value="1"/>
</dbReference>
<gene>
    <name evidence="11" type="primary">folD</name>
    <name evidence="14" type="ORF">A2777_01065</name>
</gene>
<dbReference type="Gene3D" id="3.40.50.720">
    <property type="entry name" value="NAD(P)-binding Rossmann-like Domain"/>
    <property type="match status" value="1"/>
</dbReference>
<evidence type="ECO:0000256" key="7">
    <source>
        <dbReference type="ARBA" id="ARBA00023002"/>
    </source>
</evidence>
<comment type="caution">
    <text evidence="14">The sequence shown here is derived from an EMBL/GenBank/DDBJ whole genome shotgun (WGS) entry which is preliminary data.</text>
</comment>
<keyword evidence="9 11" id="KW-0486">Methionine biosynthesis</keyword>
<evidence type="ECO:0000259" key="12">
    <source>
        <dbReference type="Pfam" id="PF00763"/>
    </source>
</evidence>
<dbReference type="GO" id="GO:0035999">
    <property type="term" value="P:tetrahydrofolate interconversion"/>
    <property type="evidence" value="ECO:0007669"/>
    <property type="project" value="UniProtKB-UniRule"/>
</dbReference>
<keyword evidence="7 11" id="KW-0560">Oxidoreductase</keyword>
<evidence type="ECO:0000256" key="8">
    <source>
        <dbReference type="ARBA" id="ARBA00023102"/>
    </source>
</evidence>
<dbReference type="EC" id="3.5.4.9" evidence="11"/>
<comment type="pathway">
    <text evidence="1 11">One-carbon metabolism; tetrahydrofolate interconversion.</text>
</comment>
<keyword evidence="11" id="KW-0028">Amino-acid biosynthesis</keyword>
<comment type="similarity">
    <text evidence="11">Belongs to the tetrahydrofolate dehydrogenase/cyclohydrolase family.</text>
</comment>
<dbReference type="GO" id="GO:0000105">
    <property type="term" value="P:L-histidine biosynthetic process"/>
    <property type="evidence" value="ECO:0007669"/>
    <property type="project" value="UniProtKB-KW"/>
</dbReference>
<comment type="catalytic activity">
    <reaction evidence="11">
        <text>(6R)-5,10-methenyltetrahydrofolate + H2O = (6R)-10-formyltetrahydrofolate + H(+)</text>
        <dbReference type="Rhea" id="RHEA:23700"/>
        <dbReference type="ChEBI" id="CHEBI:15377"/>
        <dbReference type="ChEBI" id="CHEBI:15378"/>
        <dbReference type="ChEBI" id="CHEBI:57455"/>
        <dbReference type="ChEBI" id="CHEBI:195366"/>
        <dbReference type="EC" id="3.5.4.9"/>
    </reaction>
</comment>
<evidence type="ECO:0000256" key="11">
    <source>
        <dbReference type="HAMAP-Rule" id="MF_01576"/>
    </source>
</evidence>
<name>A0A1F5Z1M5_9BACT</name>
<evidence type="ECO:0000256" key="2">
    <source>
        <dbReference type="ARBA" id="ARBA00011738"/>
    </source>
</evidence>
<dbReference type="GO" id="GO:0005829">
    <property type="term" value="C:cytosol"/>
    <property type="evidence" value="ECO:0007669"/>
    <property type="project" value="TreeGrafter"/>
</dbReference>
<dbReference type="HAMAP" id="MF_01576">
    <property type="entry name" value="THF_DHG_CYH"/>
    <property type="match status" value="1"/>
</dbReference>
<evidence type="ECO:0000259" key="13">
    <source>
        <dbReference type="Pfam" id="PF02882"/>
    </source>
</evidence>
<proteinExistence type="inferred from homology"/>
<evidence type="ECO:0000256" key="1">
    <source>
        <dbReference type="ARBA" id="ARBA00004777"/>
    </source>
</evidence>
<dbReference type="InterPro" id="IPR036291">
    <property type="entry name" value="NAD(P)-bd_dom_sf"/>
</dbReference>
<dbReference type="AlphaFoldDB" id="A0A1F5Z1M5"/>
<dbReference type="FunFam" id="3.40.50.10860:FF:000005">
    <property type="entry name" value="C-1-tetrahydrofolate synthase, cytoplasmic, putative"/>
    <property type="match status" value="1"/>
</dbReference>
<keyword evidence="10 11" id="KW-0511">Multifunctional enzyme</keyword>
<dbReference type="UniPathway" id="UPA00193"/>
<evidence type="ECO:0000256" key="3">
    <source>
        <dbReference type="ARBA" id="ARBA00022563"/>
    </source>
</evidence>
<dbReference type="SUPFAM" id="SSF51735">
    <property type="entry name" value="NAD(P)-binding Rossmann-fold domains"/>
    <property type="match status" value="1"/>
</dbReference>
<dbReference type="Proteomes" id="UP000177354">
    <property type="component" value="Unassembled WGS sequence"/>
</dbReference>
<evidence type="ECO:0000313" key="14">
    <source>
        <dbReference type="EMBL" id="OGG06087.1"/>
    </source>
</evidence>
<reference evidence="14 15" key="1">
    <citation type="journal article" date="2016" name="Nat. Commun.">
        <title>Thousands of microbial genomes shed light on interconnected biogeochemical processes in an aquifer system.</title>
        <authorList>
            <person name="Anantharaman K."/>
            <person name="Brown C.T."/>
            <person name="Hug L.A."/>
            <person name="Sharon I."/>
            <person name="Castelle C.J."/>
            <person name="Probst A.J."/>
            <person name="Thomas B.C."/>
            <person name="Singh A."/>
            <person name="Wilkins M.J."/>
            <person name="Karaoz U."/>
            <person name="Brodie E.L."/>
            <person name="Williams K.H."/>
            <person name="Hubbard S.S."/>
            <person name="Banfield J.F."/>
        </authorList>
    </citation>
    <scope>NUCLEOTIDE SEQUENCE [LARGE SCALE GENOMIC DNA]</scope>
</reference>
<feature type="domain" description="Tetrahydrofolate dehydrogenase/cyclohydrolase catalytic" evidence="12">
    <location>
        <begin position="3"/>
        <end position="117"/>
    </location>
</feature>
<keyword evidence="3 11" id="KW-0554">One-carbon metabolism</keyword>
<feature type="binding site" evidence="11">
    <location>
        <begin position="169"/>
        <end position="171"/>
    </location>
    <ligand>
        <name>NADP(+)</name>
        <dbReference type="ChEBI" id="CHEBI:58349"/>
    </ligand>
</feature>
<dbReference type="PRINTS" id="PR00085">
    <property type="entry name" value="THFDHDRGNASE"/>
</dbReference>
<dbReference type="Gene3D" id="3.40.50.10860">
    <property type="entry name" value="Leucine Dehydrogenase, chain A, domain 1"/>
    <property type="match status" value="1"/>
</dbReference>
<dbReference type="EC" id="1.5.1.5" evidence="11"/>
<dbReference type="GO" id="GO:0006164">
    <property type="term" value="P:purine nucleotide biosynthetic process"/>
    <property type="evidence" value="ECO:0007669"/>
    <property type="project" value="UniProtKB-KW"/>
</dbReference>
<comment type="function">
    <text evidence="11">Catalyzes the oxidation of 5,10-methylenetetrahydrofolate to 5,10-methenyltetrahydrofolate and then the hydrolysis of 5,10-methenyltetrahydrofolate to 10-formyltetrahydrofolate.</text>
</comment>
<evidence type="ECO:0000256" key="9">
    <source>
        <dbReference type="ARBA" id="ARBA00023167"/>
    </source>
</evidence>
<dbReference type="EMBL" id="MFJF01000019">
    <property type="protein sequence ID" value="OGG06087.1"/>
    <property type="molecule type" value="Genomic_DNA"/>
</dbReference>
<dbReference type="InterPro" id="IPR020630">
    <property type="entry name" value="THF_DH/CycHdrlase_cat_dom"/>
</dbReference>
<comment type="caution">
    <text evidence="11">Lacks conserved residue(s) required for the propagation of feature annotation.</text>
</comment>
<dbReference type="PANTHER" id="PTHR48099:SF5">
    <property type="entry name" value="C-1-TETRAHYDROFOLATE SYNTHASE, CYTOPLASMIC"/>
    <property type="match status" value="1"/>
</dbReference>
<dbReference type="InterPro" id="IPR046346">
    <property type="entry name" value="Aminoacid_DH-like_N_sf"/>
</dbReference>
<keyword evidence="4 11" id="KW-0658">Purine biosynthesis</keyword>
<dbReference type="PANTHER" id="PTHR48099">
    <property type="entry name" value="C-1-TETRAHYDROFOLATE SYNTHASE, CYTOPLASMIC-RELATED"/>
    <property type="match status" value="1"/>
</dbReference>
<dbReference type="GO" id="GO:0009086">
    <property type="term" value="P:methionine biosynthetic process"/>
    <property type="evidence" value="ECO:0007669"/>
    <property type="project" value="UniProtKB-KW"/>
</dbReference>
<feature type="domain" description="Tetrahydrofolate dehydrogenase/cyclohydrolase NAD(P)-binding" evidence="13">
    <location>
        <begin position="159"/>
        <end position="283"/>
    </location>
</feature>
<organism evidence="14 15">
    <name type="scientific">Candidatus Gottesmanbacteria bacterium RIFCSPHIGHO2_01_FULL_40_15</name>
    <dbReference type="NCBI Taxonomy" id="1798376"/>
    <lineage>
        <taxon>Bacteria</taxon>
        <taxon>Candidatus Gottesmaniibacteriota</taxon>
    </lineage>
</organism>
<dbReference type="GO" id="GO:0004477">
    <property type="term" value="F:methenyltetrahydrofolate cyclohydrolase activity"/>
    <property type="evidence" value="ECO:0007669"/>
    <property type="project" value="UniProtKB-UniRule"/>
</dbReference>
<dbReference type="SUPFAM" id="SSF53223">
    <property type="entry name" value="Aminoacid dehydrogenase-like, N-terminal domain"/>
    <property type="match status" value="1"/>
</dbReference>
<dbReference type="GO" id="GO:0004488">
    <property type="term" value="F:methylenetetrahydrofolate dehydrogenase (NADP+) activity"/>
    <property type="evidence" value="ECO:0007669"/>
    <property type="project" value="UniProtKB-UniRule"/>
</dbReference>
<comment type="catalytic activity">
    <reaction evidence="11">
        <text>(6R)-5,10-methylene-5,6,7,8-tetrahydrofolate + NADP(+) = (6R)-5,10-methenyltetrahydrofolate + NADPH</text>
        <dbReference type="Rhea" id="RHEA:22812"/>
        <dbReference type="ChEBI" id="CHEBI:15636"/>
        <dbReference type="ChEBI" id="CHEBI:57455"/>
        <dbReference type="ChEBI" id="CHEBI:57783"/>
        <dbReference type="ChEBI" id="CHEBI:58349"/>
        <dbReference type="EC" id="1.5.1.5"/>
    </reaction>
</comment>
<keyword evidence="6 11" id="KW-0521">NADP</keyword>
<evidence type="ECO:0000256" key="10">
    <source>
        <dbReference type="ARBA" id="ARBA00023268"/>
    </source>
</evidence>
<keyword evidence="5 11" id="KW-0378">Hydrolase</keyword>
<keyword evidence="8 11" id="KW-0368">Histidine biosynthesis</keyword>
<evidence type="ECO:0000256" key="6">
    <source>
        <dbReference type="ARBA" id="ARBA00022857"/>
    </source>
</evidence>